<dbReference type="GO" id="GO:0003993">
    <property type="term" value="F:acid phosphatase activity"/>
    <property type="evidence" value="ECO:0007669"/>
    <property type="project" value="InterPro"/>
</dbReference>
<accession>A0A3D9ZBZ8</accession>
<keyword evidence="1" id="KW-0732">Signal</keyword>
<dbReference type="InterPro" id="IPR039331">
    <property type="entry name" value="PAPs-like"/>
</dbReference>
<dbReference type="SUPFAM" id="SSF56300">
    <property type="entry name" value="Metallo-dependent phosphatases"/>
    <property type="match status" value="1"/>
</dbReference>
<dbReference type="PANTHER" id="PTHR22953">
    <property type="entry name" value="ACID PHOSPHATASE RELATED"/>
    <property type="match status" value="1"/>
</dbReference>
<dbReference type="InterPro" id="IPR029052">
    <property type="entry name" value="Metallo-depent_PP-like"/>
</dbReference>
<dbReference type="OrthoDB" id="4427112at2"/>
<evidence type="ECO:0000313" key="3">
    <source>
        <dbReference type="Proteomes" id="UP000256913"/>
    </source>
</evidence>
<gene>
    <name evidence="2" type="ORF">DFJ67_0407</name>
</gene>
<proteinExistence type="predicted"/>
<dbReference type="RefSeq" id="WP_116066277.1">
    <property type="nucleotide sequence ID" value="NZ_BONB01000074.1"/>
</dbReference>
<reference evidence="2 3" key="1">
    <citation type="submission" date="2018-08" db="EMBL/GenBank/DDBJ databases">
        <title>Sequencing the genomes of 1000 actinobacteria strains.</title>
        <authorList>
            <person name="Klenk H.-P."/>
        </authorList>
    </citation>
    <scope>NUCLEOTIDE SEQUENCE [LARGE SCALE GENOMIC DNA]</scope>
    <source>
        <strain evidence="2 3">DSM 44099</strain>
    </source>
</reference>
<protein>
    <submittedName>
        <fullName evidence="2">Calcineurin-like phosphoesterase family protein</fullName>
    </submittedName>
</protein>
<evidence type="ECO:0000256" key="1">
    <source>
        <dbReference type="ARBA" id="ARBA00022729"/>
    </source>
</evidence>
<dbReference type="EMBL" id="QUMQ01000001">
    <property type="protein sequence ID" value="REF94469.1"/>
    <property type="molecule type" value="Genomic_DNA"/>
</dbReference>
<keyword evidence="3" id="KW-1185">Reference proteome</keyword>
<dbReference type="Proteomes" id="UP000256913">
    <property type="component" value="Unassembled WGS sequence"/>
</dbReference>
<organism evidence="2 3">
    <name type="scientific">Asanoa ferruginea</name>
    <dbReference type="NCBI Taxonomy" id="53367"/>
    <lineage>
        <taxon>Bacteria</taxon>
        <taxon>Bacillati</taxon>
        <taxon>Actinomycetota</taxon>
        <taxon>Actinomycetes</taxon>
        <taxon>Micromonosporales</taxon>
        <taxon>Micromonosporaceae</taxon>
        <taxon>Asanoa</taxon>
    </lineage>
</organism>
<evidence type="ECO:0000313" key="2">
    <source>
        <dbReference type="EMBL" id="REF94469.1"/>
    </source>
</evidence>
<dbReference type="AlphaFoldDB" id="A0A3D9ZBZ8"/>
<dbReference type="Gene3D" id="3.60.21.10">
    <property type="match status" value="1"/>
</dbReference>
<name>A0A3D9ZBZ8_9ACTN</name>
<dbReference type="PANTHER" id="PTHR22953:SF153">
    <property type="entry name" value="PURPLE ACID PHOSPHATASE"/>
    <property type="match status" value="1"/>
</dbReference>
<comment type="caution">
    <text evidence="2">The sequence shown here is derived from an EMBL/GenBank/DDBJ whole genome shotgun (WGS) entry which is preliminary data.</text>
</comment>
<sequence>MHSEPYLLDPFDDGVHVIWHTAAPATGAVLIGERRVEATSSALVTLHDDDGIRATVWRHWSEVRGLGASRTPYRIVSVFDDGSTTESPTYTLAPAVPAGEPVRLLLSSDHQMWQNTPANLAKVAETVGVELDGVLFAGDMVGVPERAGDWFDHPTGRGFFAGMTGWADTEIAGRRYRGAPLLQHAPLFPAIGNHEVMGHRTRHRTLKARFDDPAPDAWDTATYEELFPVPRGPAGPRWWSRTVGDVFVVALFVTRAWRDEAGTYAEPPERLSDPQGGQFLYERVDAGSPQHTWLAGELASPAARAARFRVVLFHHGSHGLGAHCVPAYTDPVKTVFDGGVRYAYPIEDDVVFRDLAPLFAAAGVDLVLNGHSHLWNRFRDPAGVNWLETSNVGNSYGAFPERGDPGGLTAVLPTVAPLRDAAGRPIAYVADDDVTVFSVLDSAAAVVRSYRFDTREPDGPVVLFDELPL</sequence>